<accession>A0AAE9EEC1</accession>
<gene>
    <name evidence="4" type="ORF">L5515_015495</name>
</gene>
<dbReference type="SUPFAM" id="SSF47095">
    <property type="entry name" value="HMG-box"/>
    <property type="match status" value="2"/>
</dbReference>
<dbReference type="EMBL" id="CP092621">
    <property type="protein sequence ID" value="UMM20143.1"/>
    <property type="molecule type" value="Genomic_DNA"/>
</dbReference>
<organism evidence="4 5">
    <name type="scientific">Caenorhabditis briggsae</name>
    <dbReference type="NCBI Taxonomy" id="6238"/>
    <lineage>
        <taxon>Eukaryota</taxon>
        <taxon>Metazoa</taxon>
        <taxon>Ecdysozoa</taxon>
        <taxon>Nematoda</taxon>
        <taxon>Chromadorea</taxon>
        <taxon>Rhabditida</taxon>
        <taxon>Rhabditina</taxon>
        <taxon>Rhabditomorpha</taxon>
        <taxon>Rhabditoidea</taxon>
        <taxon>Rhabditidae</taxon>
        <taxon>Peloderinae</taxon>
        <taxon>Caenorhabditis</taxon>
    </lineage>
</organism>
<dbReference type="InterPro" id="IPR009071">
    <property type="entry name" value="HMG_box_dom"/>
</dbReference>
<dbReference type="Gene3D" id="1.10.30.10">
    <property type="entry name" value="High mobility group box domain"/>
    <property type="match status" value="1"/>
</dbReference>
<protein>
    <recommendedName>
        <fullName evidence="3">HMG box domain-containing protein</fullName>
    </recommendedName>
</protein>
<evidence type="ECO:0000313" key="5">
    <source>
        <dbReference type="Proteomes" id="UP000829354"/>
    </source>
</evidence>
<dbReference type="Proteomes" id="UP000829354">
    <property type="component" value="Chromosome II"/>
</dbReference>
<keyword evidence="5" id="KW-1185">Reference proteome</keyword>
<evidence type="ECO:0000256" key="1">
    <source>
        <dbReference type="PROSITE-ProRule" id="PRU00267"/>
    </source>
</evidence>
<dbReference type="GO" id="GO:0005634">
    <property type="term" value="C:nucleus"/>
    <property type="evidence" value="ECO:0007669"/>
    <property type="project" value="UniProtKB-UniRule"/>
</dbReference>
<name>A0AAE9EEC1_CAEBR</name>
<feature type="region of interest" description="Disordered" evidence="2">
    <location>
        <begin position="1"/>
        <end position="24"/>
    </location>
</feature>
<dbReference type="InterPro" id="IPR036910">
    <property type="entry name" value="HMG_box_dom_sf"/>
</dbReference>
<dbReference type="GO" id="GO:0003677">
    <property type="term" value="F:DNA binding"/>
    <property type="evidence" value="ECO:0007669"/>
    <property type="project" value="UniProtKB-UniRule"/>
</dbReference>
<feature type="DNA-binding region" description="HMG box" evidence="1">
    <location>
        <begin position="80"/>
        <end position="155"/>
    </location>
</feature>
<keyword evidence="1" id="KW-0539">Nucleus</keyword>
<dbReference type="PROSITE" id="PS50118">
    <property type="entry name" value="HMG_BOX_2"/>
    <property type="match status" value="1"/>
</dbReference>
<feature type="compositionally biased region" description="Basic residues" evidence="2">
    <location>
        <begin position="138"/>
        <end position="147"/>
    </location>
</feature>
<dbReference type="AlphaFoldDB" id="A0AAE9EEC1"/>
<feature type="region of interest" description="Disordered" evidence="2">
    <location>
        <begin position="138"/>
        <end position="158"/>
    </location>
</feature>
<feature type="domain" description="HMG box" evidence="3">
    <location>
        <begin position="80"/>
        <end position="155"/>
    </location>
</feature>
<proteinExistence type="predicted"/>
<evidence type="ECO:0000259" key="3">
    <source>
        <dbReference type="PROSITE" id="PS50118"/>
    </source>
</evidence>
<dbReference type="CDD" id="cd00084">
    <property type="entry name" value="HMG-box_SF"/>
    <property type="match status" value="1"/>
</dbReference>
<evidence type="ECO:0000313" key="4">
    <source>
        <dbReference type="EMBL" id="UMM20143.1"/>
    </source>
</evidence>
<sequence>MTFESESGPLHYNPDESSTSLRKKPTAFELYANEMRQKNREKHSDLSDEELELKMETRCEELDNDEKDKYKKKLKKMRSAERPTNAYMFWCKEHRREFARLDNLTDEEKEPYKAMGEESKAVYKKKWGQEVRRRKVVRQSTKRKVRKTKDLVKASEEAPGTVVKKLEQASHKDPIHPPAYEKRTRTLTMDSNWSSFSDDVISSDLINSSNTWYEVFNDLGVDSIDI</sequence>
<reference evidence="4 5" key="1">
    <citation type="submission" date="2022-04" db="EMBL/GenBank/DDBJ databases">
        <title>Chromosome-level reference genomes for two strains of Caenorhabditis briggsae: an improved platform for comparative genomics.</title>
        <authorList>
            <person name="Stevens L."/>
            <person name="Andersen E."/>
        </authorList>
    </citation>
    <scope>NUCLEOTIDE SEQUENCE [LARGE SCALE GENOMIC DNA]</scope>
    <source>
        <strain evidence="4">VX34</strain>
        <tissue evidence="4">Whole-organism</tissue>
    </source>
</reference>
<keyword evidence="1" id="KW-0238">DNA-binding</keyword>
<evidence type="ECO:0000256" key="2">
    <source>
        <dbReference type="SAM" id="MobiDB-lite"/>
    </source>
</evidence>